<dbReference type="Gene3D" id="2.40.40.10">
    <property type="entry name" value="RlpA-like domain"/>
    <property type="match status" value="1"/>
</dbReference>
<dbReference type="GO" id="GO:0009254">
    <property type="term" value="P:peptidoglycan turnover"/>
    <property type="evidence" value="ECO:0007669"/>
    <property type="project" value="InterPro"/>
</dbReference>
<dbReference type="CDD" id="cd14668">
    <property type="entry name" value="mlta_B"/>
    <property type="match status" value="1"/>
</dbReference>
<dbReference type="Gene3D" id="2.40.240.50">
    <property type="entry name" value="Barwin-like endoglucanases"/>
    <property type="match status" value="1"/>
</dbReference>
<evidence type="ECO:0000256" key="1">
    <source>
        <dbReference type="ARBA" id="ARBA00001420"/>
    </source>
</evidence>
<evidence type="ECO:0000256" key="3">
    <source>
        <dbReference type="ARBA" id="ARBA00023239"/>
    </source>
</evidence>
<dbReference type="GO" id="GO:0071555">
    <property type="term" value="P:cell wall organization"/>
    <property type="evidence" value="ECO:0007669"/>
    <property type="project" value="UniProtKB-KW"/>
</dbReference>
<dbReference type="PANTHER" id="PTHR30124:SF0">
    <property type="entry name" value="MEMBRANE-BOUND LYTIC MUREIN TRANSGLYCOSYLASE A"/>
    <property type="match status" value="1"/>
</dbReference>
<gene>
    <name evidence="9" type="ORF">AAV32_03140</name>
</gene>
<evidence type="ECO:0000259" key="8">
    <source>
        <dbReference type="SMART" id="SM00925"/>
    </source>
</evidence>
<keyword evidence="10" id="KW-1185">Reference proteome</keyword>
<keyword evidence="3" id="KW-0456">Lyase</keyword>
<evidence type="ECO:0000256" key="2">
    <source>
        <dbReference type="ARBA" id="ARBA00012587"/>
    </source>
</evidence>
<dbReference type="PANTHER" id="PTHR30124">
    <property type="entry name" value="MEMBRANE-BOUND LYTIC MUREIN TRANSGLYCOSYLASE A"/>
    <property type="match status" value="1"/>
</dbReference>
<dbReference type="AlphaFoldDB" id="A0A171KWK8"/>
<dbReference type="InterPro" id="IPR005300">
    <property type="entry name" value="MltA_B"/>
</dbReference>
<sequence length="445" mass="48010">MKLTRLLPFLIGGAALLASCSTTGPVPEGGQPSGQPATDVVTGEAAPEARSLLPLRVPPLSSLRDTTARRLDGGWTRADWSEMPGWSTEPMDQAWVAFLRNCAGLMRPTGGSLTAPARAAPRPWHAVCAAAADASKAPDANDPAAIRRFLQQHLQPWRLDEGKGAAANTVTGYYEPLVRGSRERGGVYQWPLYAVPADLLTIDLGAVYPELAGKRVRGKLVDGRRVVPYDTRAEIAADSARQPAAIVWVDDPVDAFFLQIQGSGRVLLTDGPDKGKTLRLAYADHNGRPYASIGRWLADQGELTLAQASMQNIRAWARRNPARVQEMLNANPAMVFFREETIVDPSEGPKGAYGIPLTGQRSIAVDTRYVPLGAPVYLATTLPSSNQPLNRLVFAQDTGAAIKGAARADFYWGFGDEAGEQAGRMKQRGRMWVLWPKTAGQPAAR</sequence>
<dbReference type="Proteomes" id="UP000078084">
    <property type="component" value="Unassembled WGS sequence"/>
</dbReference>
<dbReference type="RefSeq" id="WP_068367397.1">
    <property type="nucleotide sequence ID" value="NZ_JALJXQ010000001.1"/>
</dbReference>
<keyword evidence="7" id="KW-0732">Signal</keyword>
<dbReference type="GO" id="GO:0008933">
    <property type="term" value="F:peptidoglycan lytic transglycosylase activity"/>
    <property type="evidence" value="ECO:0007669"/>
    <property type="project" value="TreeGrafter"/>
</dbReference>
<protein>
    <recommendedName>
        <fullName evidence="2">peptidoglycan lytic exotransglycosylase</fullName>
        <ecNumber evidence="2">4.2.2.n1</ecNumber>
    </recommendedName>
    <alternativeName>
        <fullName evidence="5">Murein hydrolase A</fullName>
    </alternativeName>
</protein>
<dbReference type="Pfam" id="PF03562">
    <property type="entry name" value="MltA"/>
    <property type="match status" value="1"/>
</dbReference>
<evidence type="ECO:0000313" key="9">
    <source>
        <dbReference type="EMBL" id="KKO73275.1"/>
    </source>
</evidence>
<dbReference type="GO" id="GO:0009253">
    <property type="term" value="P:peptidoglycan catabolic process"/>
    <property type="evidence" value="ECO:0007669"/>
    <property type="project" value="TreeGrafter"/>
</dbReference>
<dbReference type="EC" id="4.2.2.n1" evidence="2"/>
<dbReference type="InterPro" id="IPR010611">
    <property type="entry name" value="3D_dom"/>
</dbReference>
<dbReference type="GO" id="GO:0019867">
    <property type="term" value="C:outer membrane"/>
    <property type="evidence" value="ECO:0007669"/>
    <property type="project" value="InterPro"/>
</dbReference>
<dbReference type="InterPro" id="IPR026044">
    <property type="entry name" value="MltA"/>
</dbReference>
<keyword evidence="4" id="KW-0961">Cell wall biogenesis/degradation</keyword>
<feature type="domain" description="Lytic transglycosylase MltA" evidence="8">
    <location>
        <begin position="177"/>
        <end position="338"/>
    </location>
</feature>
<comment type="caution">
    <text evidence="9">The sequence shown here is derived from an EMBL/GenBank/DDBJ whole genome shotgun (WGS) entry which is preliminary data.</text>
</comment>
<proteinExistence type="predicted"/>
<name>A0A171KWK8_9BURK</name>
<dbReference type="SUPFAM" id="SSF50685">
    <property type="entry name" value="Barwin-like endoglucanases"/>
    <property type="match status" value="1"/>
</dbReference>
<accession>A0A171KWK8</accession>
<dbReference type="PATRIC" id="fig|206506.3.peg.688"/>
<evidence type="ECO:0000256" key="4">
    <source>
        <dbReference type="ARBA" id="ARBA00023316"/>
    </source>
</evidence>
<dbReference type="SMART" id="SM00925">
    <property type="entry name" value="MltA"/>
    <property type="match status" value="1"/>
</dbReference>
<feature type="region of interest" description="Disordered" evidence="6">
    <location>
        <begin position="23"/>
        <end position="46"/>
    </location>
</feature>
<dbReference type="CDD" id="cd14485">
    <property type="entry name" value="mltA_like_LT_A"/>
    <property type="match status" value="1"/>
</dbReference>
<comment type="catalytic activity">
    <reaction evidence="1">
        <text>Exolytic cleavage of the (1-&gt;4)-beta-glycosidic linkage between N-acetylmuramic acid (MurNAc) and N-acetylglucosamine (GlcNAc) residues in peptidoglycan, from either the reducing or the non-reducing ends of the peptidoglycan chains, with concomitant formation of a 1,6-anhydrobond in the MurNAc residue.</text>
        <dbReference type="EC" id="4.2.2.n1"/>
    </reaction>
</comment>
<dbReference type="Pfam" id="PF06725">
    <property type="entry name" value="3D"/>
    <property type="match status" value="1"/>
</dbReference>
<evidence type="ECO:0000256" key="7">
    <source>
        <dbReference type="SAM" id="SignalP"/>
    </source>
</evidence>
<feature type="chain" id="PRO_5007908762" description="peptidoglycan lytic exotransglycosylase" evidence="7">
    <location>
        <begin position="18"/>
        <end position="445"/>
    </location>
</feature>
<evidence type="ECO:0000256" key="6">
    <source>
        <dbReference type="SAM" id="MobiDB-lite"/>
    </source>
</evidence>
<dbReference type="EMBL" id="LBNE01000001">
    <property type="protein sequence ID" value="KKO73275.1"/>
    <property type="molecule type" value="Genomic_DNA"/>
</dbReference>
<organism evidence="9 10">
    <name type="scientific">Kerstersia gyiorum</name>
    <dbReference type="NCBI Taxonomy" id="206506"/>
    <lineage>
        <taxon>Bacteria</taxon>
        <taxon>Pseudomonadati</taxon>
        <taxon>Pseudomonadota</taxon>
        <taxon>Betaproteobacteria</taxon>
        <taxon>Burkholderiales</taxon>
        <taxon>Alcaligenaceae</taxon>
        <taxon>Kerstersia</taxon>
    </lineage>
</organism>
<dbReference type="STRING" id="206506.AAV32_03140"/>
<dbReference type="InterPro" id="IPR036908">
    <property type="entry name" value="RlpA-like_sf"/>
</dbReference>
<feature type="signal peptide" evidence="7">
    <location>
        <begin position="1"/>
        <end position="17"/>
    </location>
</feature>
<evidence type="ECO:0000313" key="10">
    <source>
        <dbReference type="Proteomes" id="UP000078084"/>
    </source>
</evidence>
<evidence type="ECO:0000256" key="5">
    <source>
        <dbReference type="ARBA" id="ARBA00030918"/>
    </source>
</evidence>
<reference evidence="9 10" key="1">
    <citation type="submission" date="2015-04" db="EMBL/GenBank/DDBJ databases">
        <title>Genome sequence of Kerstersia gyiorum CG1.</title>
        <authorList>
            <person name="Greninger A.L."/>
            <person name="Kozyreva V."/>
            <person name="Chaturvedi V."/>
        </authorList>
    </citation>
    <scope>NUCLEOTIDE SEQUENCE [LARGE SCALE GENOMIC DNA]</scope>
    <source>
        <strain evidence="9 10">CG1</strain>
    </source>
</reference>
<dbReference type="GO" id="GO:0004553">
    <property type="term" value="F:hydrolase activity, hydrolyzing O-glycosyl compounds"/>
    <property type="evidence" value="ECO:0007669"/>
    <property type="project" value="InterPro"/>
</dbReference>
<dbReference type="PROSITE" id="PS51257">
    <property type="entry name" value="PROKAR_LIPOPROTEIN"/>
    <property type="match status" value="1"/>
</dbReference>
<dbReference type="PIRSF" id="PIRSF019422">
    <property type="entry name" value="MltA"/>
    <property type="match status" value="1"/>
</dbReference>